<gene>
    <name evidence="1" type="ORF">ABT404_21680</name>
</gene>
<organism evidence="1 2">
    <name type="scientific">Streptomyces hyaluromycini</name>
    <dbReference type="NCBI Taxonomy" id="1377993"/>
    <lineage>
        <taxon>Bacteria</taxon>
        <taxon>Bacillati</taxon>
        <taxon>Actinomycetota</taxon>
        <taxon>Actinomycetes</taxon>
        <taxon>Kitasatosporales</taxon>
        <taxon>Streptomycetaceae</taxon>
        <taxon>Streptomyces</taxon>
    </lineage>
</organism>
<dbReference type="RefSeq" id="WP_350783172.1">
    <property type="nucleotide sequence ID" value="NZ_JBEPEK010000153.1"/>
</dbReference>
<evidence type="ECO:0000313" key="2">
    <source>
        <dbReference type="Proteomes" id="UP001474181"/>
    </source>
</evidence>
<dbReference type="EMBL" id="JBEPEK010000153">
    <property type="protein sequence ID" value="MER7182062.1"/>
    <property type="molecule type" value="Genomic_DNA"/>
</dbReference>
<reference evidence="1 2" key="1">
    <citation type="submission" date="2024-06" db="EMBL/GenBank/DDBJ databases">
        <title>The Natural Products Discovery Center: Release of the First 8490 Sequenced Strains for Exploring Actinobacteria Biosynthetic Diversity.</title>
        <authorList>
            <person name="Kalkreuter E."/>
            <person name="Kautsar S.A."/>
            <person name="Yang D."/>
            <person name="Bader C.D."/>
            <person name="Teijaro C.N."/>
            <person name="Fluegel L."/>
            <person name="Davis C.M."/>
            <person name="Simpson J.R."/>
            <person name="Lauterbach L."/>
            <person name="Steele A.D."/>
            <person name="Gui C."/>
            <person name="Meng S."/>
            <person name="Li G."/>
            <person name="Viehrig K."/>
            <person name="Ye F."/>
            <person name="Su P."/>
            <person name="Kiefer A.F."/>
            <person name="Nichols A."/>
            <person name="Cepeda A.J."/>
            <person name="Yan W."/>
            <person name="Fan B."/>
            <person name="Jiang Y."/>
            <person name="Adhikari A."/>
            <person name="Zheng C.-J."/>
            <person name="Schuster L."/>
            <person name="Cowan T.M."/>
            <person name="Smanski M.J."/>
            <person name="Chevrette M.G."/>
            <person name="De Carvalho L.P.S."/>
            <person name="Shen B."/>
        </authorList>
    </citation>
    <scope>NUCLEOTIDE SEQUENCE [LARGE SCALE GENOMIC DNA]</scope>
    <source>
        <strain evidence="1 2">NPDC000234</strain>
    </source>
</reference>
<dbReference type="Proteomes" id="UP001474181">
    <property type="component" value="Unassembled WGS sequence"/>
</dbReference>
<sequence>MTKLVSFPSSGPGEDLNWFATSALFDEVAAFVLRHVADDRAKRDIAAGAASGHVFIGELPEPDQTNVLTALRDIFPGHVDCEIYPPQVTARMDDPEIFVARAKSLARMAGRSIALRTASGAVPDSEG</sequence>
<name>A0ABV1WZA7_9ACTN</name>
<keyword evidence="2" id="KW-1185">Reference proteome</keyword>
<protein>
    <submittedName>
        <fullName evidence="1">Uncharacterized protein</fullName>
    </submittedName>
</protein>
<accession>A0ABV1WZA7</accession>
<evidence type="ECO:0000313" key="1">
    <source>
        <dbReference type="EMBL" id="MER7182062.1"/>
    </source>
</evidence>
<proteinExistence type="predicted"/>
<comment type="caution">
    <text evidence="1">The sequence shown here is derived from an EMBL/GenBank/DDBJ whole genome shotgun (WGS) entry which is preliminary data.</text>
</comment>